<gene>
    <name evidence="1" type="ORF">SELO1098_LOCUS29385</name>
</gene>
<dbReference type="AlphaFoldDB" id="A0A7S3MHN9"/>
<reference evidence="1" key="1">
    <citation type="submission" date="2021-01" db="EMBL/GenBank/DDBJ databases">
        <authorList>
            <person name="Corre E."/>
            <person name="Pelletier E."/>
            <person name="Niang G."/>
            <person name="Scheremetjew M."/>
            <person name="Finn R."/>
            <person name="Kale V."/>
            <person name="Holt S."/>
            <person name="Cochrane G."/>
            <person name="Meng A."/>
            <person name="Brown T."/>
            <person name="Cohen L."/>
        </authorList>
    </citation>
    <scope>NUCLEOTIDE SEQUENCE</scope>
    <source>
        <strain evidence="1">CCAP 955/1</strain>
    </source>
</reference>
<proteinExistence type="predicted"/>
<protein>
    <submittedName>
        <fullName evidence="1">Uncharacterized protein</fullName>
    </submittedName>
</protein>
<dbReference type="EMBL" id="HBIC01057412">
    <property type="protein sequence ID" value="CAE0300529.1"/>
    <property type="molecule type" value="Transcribed_RNA"/>
</dbReference>
<evidence type="ECO:0000313" key="1">
    <source>
        <dbReference type="EMBL" id="CAE0300529.1"/>
    </source>
</evidence>
<organism evidence="1">
    <name type="scientific">Spumella elongata</name>
    <dbReference type="NCBI Taxonomy" id="89044"/>
    <lineage>
        <taxon>Eukaryota</taxon>
        <taxon>Sar</taxon>
        <taxon>Stramenopiles</taxon>
        <taxon>Ochrophyta</taxon>
        <taxon>Chrysophyceae</taxon>
        <taxon>Chromulinales</taxon>
        <taxon>Chromulinaceae</taxon>
        <taxon>Spumella</taxon>
    </lineage>
</organism>
<accession>A0A7S3MHN9</accession>
<sequence>MVLPDGTAPANVQAYFEALAKLDPMTQMPPNFVMAARNSFLLRGLGTYFGVELRTATLWRQLALRAVQRFEEEAGAVARRLVEEAQLEAARGDGEGAKRRLRWAIAR</sequence>
<name>A0A7S3MHN9_9STRA</name>